<proteinExistence type="predicted"/>
<dbReference type="EMBL" id="OD008223">
    <property type="protein sequence ID" value="CAD7414722.1"/>
    <property type="molecule type" value="Genomic_DNA"/>
</dbReference>
<evidence type="ECO:0000313" key="2">
    <source>
        <dbReference type="EMBL" id="CAD7414722.1"/>
    </source>
</evidence>
<dbReference type="PANTHER" id="PTHR34095:SF1">
    <property type="entry name" value="LARGE RIBOSOMAL SUBUNIT PROTEIN ML55"/>
    <property type="match status" value="1"/>
</dbReference>
<reference evidence="2" key="1">
    <citation type="submission" date="2020-11" db="EMBL/GenBank/DDBJ databases">
        <authorList>
            <person name="Tran Van P."/>
        </authorList>
    </citation>
    <scope>NUCLEOTIDE SEQUENCE</scope>
</reference>
<dbReference type="Pfam" id="PF09776">
    <property type="entry name" value="Mitoc_L55"/>
    <property type="match status" value="1"/>
</dbReference>
<dbReference type="GO" id="GO:0005762">
    <property type="term" value="C:mitochondrial large ribosomal subunit"/>
    <property type="evidence" value="ECO:0007669"/>
    <property type="project" value="InterPro"/>
</dbReference>
<evidence type="ECO:0008006" key="3">
    <source>
        <dbReference type="Google" id="ProtNLM"/>
    </source>
</evidence>
<evidence type="ECO:0000256" key="1">
    <source>
        <dbReference type="SAM" id="MobiDB-lite"/>
    </source>
</evidence>
<dbReference type="InterPro" id="IPR018615">
    <property type="entry name" value="Ribosomal_mL55"/>
</dbReference>
<feature type="region of interest" description="Disordered" evidence="1">
    <location>
        <begin position="1"/>
        <end position="44"/>
    </location>
</feature>
<dbReference type="GO" id="GO:0003735">
    <property type="term" value="F:structural constituent of ribosome"/>
    <property type="evidence" value="ECO:0007669"/>
    <property type="project" value="InterPro"/>
</dbReference>
<dbReference type="AlphaFoldDB" id="A0A7R9DHH4"/>
<organism evidence="2">
    <name type="scientific">Timema poppense</name>
    <name type="common">Walking stick</name>
    <dbReference type="NCBI Taxonomy" id="170557"/>
    <lineage>
        <taxon>Eukaryota</taxon>
        <taxon>Metazoa</taxon>
        <taxon>Ecdysozoa</taxon>
        <taxon>Arthropoda</taxon>
        <taxon>Hexapoda</taxon>
        <taxon>Insecta</taxon>
        <taxon>Pterygota</taxon>
        <taxon>Neoptera</taxon>
        <taxon>Polyneoptera</taxon>
        <taxon>Phasmatodea</taxon>
        <taxon>Timematodea</taxon>
        <taxon>Timematoidea</taxon>
        <taxon>Timematidae</taxon>
        <taxon>Timema</taxon>
    </lineage>
</organism>
<accession>A0A7R9DHH4</accession>
<dbReference type="GO" id="GO:0006412">
    <property type="term" value="P:translation"/>
    <property type="evidence" value="ECO:0007669"/>
    <property type="project" value="TreeGrafter"/>
</dbReference>
<feature type="compositionally biased region" description="Acidic residues" evidence="1">
    <location>
        <begin position="13"/>
        <end position="33"/>
    </location>
</feature>
<dbReference type="InterPro" id="IPR044884">
    <property type="entry name" value="Ribosomal_mL55_sf"/>
</dbReference>
<protein>
    <recommendedName>
        <fullName evidence="3">Ribosomal protein L55</fullName>
    </recommendedName>
</protein>
<dbReference type="PANTHER" id="PTHR34095">
    <property type="entry name" value="39S RIBOSOMAL PROTEIN L55, MITOCHONDRIAL"/>
    <property type="match status" value="1"/>
</dbReference>
<sequence>MDQEGQINQWLLDDSDEDLNISLDEDDSDDSDIEQPANSEHDSDSELANALVVLISTAEDGEIKVRISVGRAFHPERLKHLSGSRTCVQTNAPRRDLNCNTASICKIHRVTYARTYPTIVVLPDGSSVNIRYHEPRKIIKLPLDLSTLTEEERKERLERRKPKKKVTIIEEIADNFDASKYIKLIKK</sequence>
<gene>
    <name evidence="2" type="ORF">TPSB3V08_LOCUS9852</name>
</gene>
<name>A0A7R9DHH4_TIMPO</name>
<dbReference type="Gene3D" id="6.20.130.20">
    <property type="entry name" value="Mitochondrial ribosomal protein L55"/>
    <property type="match status" value="1"/>
</dbReference>